<name>A0A642UNJ2_DIURU</name>
<evidence type="ECO:0000256" key="13">
    <source>
        <dbReference type="RuleBase" id="RU368082"/>
    </source>
</evidence>
<dbReference type="Pfam" id="PF04163">
    <property type="entry name" value="Tht1"/>
    <property type="match status" value="1"/>
</dbReference>
<evidence type="ECO:0000256" key="1">
    <source>
        <dbReference type="ARBA" id="ARBA00003389"/>
    </source>
</evidence>
<keyword evidence="9" id="KW-0472">Membrane</keyword>
<comment type="subcellular location">
    <subcellularLocation>
        <location evidence="13">Endoplasmic reticulum membrane</location>
    </subcellularLocation>
    <subcellularLocation>
        <location evidence="13">Nucleus membrane</location>
    </subcellularLocation>
</comment>
<comment type="caution">
    <text evidence="15">The sequence shown here is derived from an EMBL/GenBank/DDBJ whole genome shotgun (WGS) entry which is preliminary data.</text>
</comment>
<keyword evidence="4 13" id="KW-0415">Karyogamy</keyword>
<dbReference type="OrthoDB" id="5402929at2759"/>
<feature type="compositionally biased region" description="Basic and acidic residues" evidence="14">
    <location>
        <begin position="523"/>
        <end position="532"/>
    </location>
</feature>
<dbReference type="PANTHER" id="PTHR28012:SF1">
    <property type="entry name" value="NUCLEAR FUSION PROTEIN KAR5"/>
    <property type="match status" value="1"/>
</dbReference>
<dbReference type="GO" id="GO:0000742">
    <property type="term" value="P:karyogamy involved in conjugation with cellular fusion"/>
    <property type="evidence" value="ECO:0007669"/>
    <property type="project" value="UniProtKB-UniRule"/>
</dbReference>
<evidence type="ECO:0000256" key="3">
    <source>
        <dbReference type="ARBA" id="ARBA00021601"/>
    </source>
</evidence>
<dbReference type="EMBL" id="SWFT01000090">
    <property type="protein sequence ID" value="KAA8902331.1"/>
    <property type="molecule type" value="Genomic_DNA"/>
</dbReference>
<dbReference type="GO" id="GO:0005789">
    <property type="term" value="C:endoplasmic reticulum membrane"/>
    <property type="evidence" value="ECO:0007669"/>
    <property type="project" value="UniProtKB-SubCell"/>
</dbReference>
<dbReference type="GeneID" id="54781436"/>
<evidence type="ECO:0000313" key="15">
    <source>
        <dbReference type="EMBL" id="KAA8902331.1"/>
    </source>
</evidence>
<keyword evidence="8" id="KW-1133">Transmembrane helix</keyword>
<dbReference type="PANTHER" id="PTHR28012">
    <property type="entry name" value="NUCLEAR FUSION PROTEIN KAR5"/>
    <property type="match status" value="1"/>
</dbReference>
<evidence type="ECO:0000256" key="14">
    <source>
        <dbReference type="SAM" id="MobiDB-lite"/>
    </source>
</evidence>
<dbReference type="AlphaFoldDB" id="A0A642UNJ2"/>
<evidence type="ECO:0000256" key="7">
    <source>
        <dbReference type="ARBA" id="ARBA00022824"/>
    </source>
</evidence>
<dbReference type="RefSeq" id="XP_034012316.1">
    <property type="nucleotide sequence ID" value="XM_034155474.1"/>
</dbReference>
<feature type="region of interest" description="Disordered" evidence="14">
    <location>
        <begin position="463"/>
        <end position="532"/>
    </location>
</feature>
<feature type="compositionally biased region" description="Basic and acidic residues" evidence="14">
    <location>
        <begin position="469"/>
        <end position="492"/>
    </location>
</feature>
<evidence type="ECO:0000313" key="16">
    <source>
        <dbReference type="Proteomes" id="UP000449547"/>
    </source>
</evidence>
<evidence type="ECO:0000256" key="9">
    <source>
        <dbReference type="ARBA" id="ARBA00023136"/>
    </source>
</evidence>
<dbReference type="InterPro" id="IPR007292">
    <property type="entry name" value="Nuclear_fusion_Kar5"/>
</dbReference>
<evidence type="ECO:0000256" key="4">
    <source>
        <dbReference type="ARBA" id="ARBA00022459"/>
    </source>
</evidence>
<keyword evidence="5" id="KW-0812">Transmembrane</keyword>
<dbReference type="GO" id="GO:0048288">
    <property type="term" value="P:nuclear membrane fusion involved in karyogamy"/>
    <property type="evidence" value="ECO:0007669"/>
    <property type="project" value="UniProtKB-UniRule"/>
</dbReference>
<sequence length="532" mass="60827">MGFDVAATNEISDCYASAISLVYPYCDSITNLPPLVRKLATVQLVICELNESTVTTPPSCVGVTEATLSSCIQALERSPQWWTTYTSYFKHINEVCYQYSLPIESKLLFDQYRDSFSNLTTLVQDIGHNLNLVVRSHRLKSKEIVDWTVNELSDQYHSVLTTFPQILTDTMSHWLNKNLPDLIDNQINNQLNTLMMQVQSHMEATISNTMVSVFVHEIDMVAEHLNKSIEAYSSQLHGHVIELESRGIKPKNFLGNDPVPQTRENYDYNTKSVESFLNWLRSSDQYRISKQLDEVPIPLLSNLIEKRKLDLSDIDADVDRKKQKYKERQEFYNQLKLNNDDVIDDEEVTENDRMPWVNYLVEKDLKLGHDLKFLNTPLFSEYTKYQSNTKFHPSQKHNKHLQSLIANHDKNDYLIPKFEANPEGDDQILPSEELQSLLPCNLTYPEDISGDLSPEAIKNLTAASNSSSELRDGSSQRVESQHTESRDMKISEVDPLQVTGDEDEEISEMSELTPVPPASPSPDSHEVDMVTN</sequence>
<evidence type="ECO:0000256" key="6">
    <source>
        <dbReference type="ARBA" id="ARBA00022729"/>
    </source>
</evidence>
<dbReference type="GO" id="GO:0031965">
    <property type="term" value="C:nuclear membrane"/>
    <property type="evidence" value="ECO:0007669"/>
    <property type="project" value="UniProtKB-SubCell"/>
</dbReference>
<keyword evidence="7 13" id="KW-0256">Endoplasmic reticulum</keyword>
<keyword evidence="10" id="KW-0325">Glycoprotein</keyword>
<gene>
    <name evidence="15" type="ORF">DIURU_002785</name>
</gene>
<reference evidence="15 16" key="1">
    <citation type="submission" date="2019-07" db="EMBL/GenBank/DDBJ databases">
        <title>Genome assembly of two rare yeast pathogens: Diutina rugosa and Trichomonascus ciferrii.</title>
        <authorList>
            <person name="Mixao V."/>
            <person name="Saus E."/>
            <person name="Hansen A."/>
            <person name="Lass-Flor C."/>
            <person name="Gabaldon T."/>
        </authorList>
    </citation>
    <scope>NUCLEOTIDE SEQUENCE [LARGE SCALE GENOMIC DNA]</scope>
    <source>
        <strain evidence="15 16">CBS 613</strain>
    </source>
</reference>
<evidence type="ECO:0000256" key="11">
    <source>
        <dbReference type="ARBA" id="ARBA00023242"/>
    </source>
</evidence>
<dbReference type="Proteomes" id="UP000449547">
    <property type="component" value="Unassembled WGS sequence"/>
</dbReference>
<proteinExistence type="inferred from homology"/>
<evidence type="ECO:0000256" key="12">
    <source>
        <dbReference type="ARBA" id="ARBA00031468"/>
    </source>
</evidence>
<accession>A0A642UNJ2</accession>
<organism evidence="15 16">
    <name type="scientific">Diutina rugosa</name>
    <name type="common">Yeast</name>
    <name type="synonym">Candida rugosa</name>
    <dbReference type="NCBI Taxonomy" id="5481"/>
    <lineage>
        <taxon>Eukaryota</taxon>
        <taxon>Fungi</taxon>
        <taxon>Dikarya</taxon>
        <taxon>Ascomycota</taxon>
        <taxon>Saccharomycotina</taxon>
        <taxon>Pichiomycetes</taxon>
        <taxon>Debaryomycetaceae</taxon>
        <taxon>Diutina</taxon>
    </lineage>
</organism>
<evidence type="ECO:0000256" key="8">
    <source>
        <dbReference type="ARBA" id="ARBA00022989"/>
    </source>
</evidence>
<evidence type="ECO:0000256" key="10">
    <source>
        <dbReference type="ARBA" id="ARBA00023180"/>
    </source>
</evidence>
<comment type="similarity">
    <text evidence="2 13">Belongs to the KAR5 family.</text>
</comment>
<keyword evidence="6 13" id="KW-0732">Signal</keyword>
<protein>
    <recommendedName>
        <fullName evidence="3">Nuclear fusion protein KAR5</fullName>
    </recommendedName>
    <alternativeName>
        <fullName evidence="12">Karyogamy protein 5</fullName>
    </alternativeName>
</protein>
<evidence type="ECO:0000256" key="2">
    <source>
        <dbReference type="ARBA" id="ARBA00010473"/>
    </source>
</evidence>
<dbReference type="VEuPathDB" id="FungiDB:DIURU_002785"/>
<comment type="function">
    <text evidence="1 13">Required for nuclear membrane fusion during karyogamy.</text>
</comment>
<evidence type="ECO:0000256" key="5">
    <source>
        <dbReference type="ARBA" id="ARBA00022692"/>
    </source>
</evidence>
<keyword evidence="16" id="KW-1185">Reference proteome</keyword>
<keyword evidence="11 13" id="KW-0539">Nucleus</keyword>